<organism evidence="1">
    <name type="scientific">Lotharella oceanica</name>
    <dbReference type="NCBI Taxonomy" id="641309"/>
    <lineage>
        <taxon>Eukaryota</taxon>
        <taxon>Sar</taxon>
        <taxon>Rhizaria</taxon>
        <taxon>Cercozoa</taxon>
        <taxon>Chlorarachniophyceae</taxon>
        <taxon>Lotharella</taxon>
    </lineage>
</organism>
<protein>
    <submittedName>
        <fullName evidence="1">Uncharacterized protein</fullName>
    </submittedName>
</protein>
<evidence type="ECO:0000313" key="1">
    <source>
        <dbReference type="EMBL" id="CAD9758446.1"/>
    </source>
</evidence>
<dbReference type="InterPro" id="IPR014710">
    <property type="entry name" value="RmlC-like_jellyroll"/>
</dbReference>
<name>A0A7S2TMF1_9EUKA</name>
<dbReference type="Gene3D" id="2.60.120.10">
    <property type="entry name" value="Jelly Rolls"/>
    <property type="match status" value="1"/>
</dbReference>
<accession>A0A7S2TMF1</accession>
<dbReference type="AlphaFoldDB" id="A0A7S2TMF1"/>
<sequence>MVNSNGKLIATAAASFAAGIAFRSFAWTFFSPSKSSSNLKHSLDLKRWNARALDPNPPKATENWVEVYDEPFHFVEMDNKFCRVIRFRFPAGERTLYHRHKVDSFFVFFSSTRVRNEKQGEKPVEFDIAAGGAADACYCTEPIIHRISNIGNGWMHGLDIEIKSVDQKEYKRPCLQESDNLKIICKGKTMHGKHGIRVYRVSVAPGKSAYLSFPFKRLEMCQQGSLLSVKSSSDETEKESIPRLTGSYCWSDDTFEGTVENRGDKDYILFVAEWH</sequence>
<dbReference type="SUPFAM" id="SSF51182">
    <property type="entry name" value="RmlC-like cupins"/>
    <property type="match status" value="1"/>
</dbReference>
<dbReference type="InterPro" id="IPR011051">
    <property type="entry name" value="RmlC_Cupin_sf"/>
</dbReference>
<reference evidence="1" key="1">
    <citation type="submission" date="2021-01" db="EMBL/GenBank/DDBJ databases">
        <authorList>
            <person name="Corre E."/>
            <person name="Pelletier E."/>
            <person name="Niang G."/>
            <person name="Scheremetjew M."/>
            <person name="Finn R."/>
            <person name="Kale V."/>
            <person name="Holt S."/>
            <person name="Cochrane G."/>
            <person name="Meng A."/>
            <person name="Brown T."/>
            <person name="Cohen L."/>
        </authorList>
    </citation>
    <scope>NUCLEOTIDE SEQUENCE</scope>
    <source>
        <strain evidence="1">CCMP622</strain>
    </source>
</reference>
<proteinExistence type="predicted"/>
<gene>
    <name evidence="1" type="ORF">LSP00402_LOCUS7190</name>
</gene>
<dbReference type="EMBL" id="HBHP01011574">
    <property type="protein sequence ID" value="CAD9758446.1"/>
    <property type="molecule type" value="Transcribed_RNA"/>
</dbReference>